<organism evidence="1 2">
    <name type="scientific">Aphanomyces astaci</name>
    <name type="common">Crayfish plague agent</name>
    <dbReference type="NCBI Taxonomy" id="112090"/>
    <lineage>
        <taxon>Eukaryota</taxon>
        <taxon>Sar</taxon>
        <taxon>Stramenopiles</taxon>
        <taxon>Oomycota</taxon>
        <taxon>Saprolegniomycetes</taxon>
        <taxon>Saprolegniales</taxon>
        <taxon>Verrucalvaceae</taxon>
        <taxon>Aphanomyces</taxon>
    </lineage>
</organism>
<comment type="caution">
    <text evidence="1">The sequence shown here is derived from an EMBL/GenBank/DDBJ whole genome shotgun (WGS) entry which is preliminary data.</text>
</comment>
<evidence type="ECO:0000313" key="2">
    <source>
        <dbReference type="Proteomes" id="UP000469452"/>
    </source>
</evidence>
<evidence type="ECO:0008006" key="3">
    <source>
        <dbReference type="Google" id="ProtNLM"/>
    </source>
</evidence>
<dbReference type="PANTHER" id="PTHR19303">
    <property type="entry name" value="TRANSPOSON"/>
    <property type="match status" value="1"/>
</dbReference>
<dbReference type="AlphaFoldDB" id="A0A6A4YZP0"/>
<accession>A0A6A4YZP0</accession>
<name>A0A6A4YZP0_APHAT</name>
<dbReference type="InterPro" id="IPR050863">
    <property type="entry name" value="CenT-Element_Derived"/>
</dbReference>
<dbReference type="VEuPathDB" id="FungiDB:H257_11864"/>
<dbReference type="Proteomes" id="UP000469452">
    <property type="component" value="Unassembled WGS sequence"/>
</dbReference>
<dbReference type="PANTHER" id="PTHR19303:SF57">
    <property type="entry name" value="HTH CENPB-TYPE DOMAIN-CONTAINING PROTEIN"/>
    <property type="match status" value="1"/>
</dbReference>
<proteinExistence type="predicted"/>
<gene>
    <name evidence="1" type="ORF">AaE_015936</name>
</gene>
<sequence length="260" mass="28981">MSLDNKIRIFAEHAKSDQTLYATAKKYGLPSGQLSRWIKNIAQLKLAAAQRPGRLTVNPGPPVKNPDVEAQVLVYYDTLRESDIAVSTTMLTMKVLSIDPTFHEVLPKRLSHWVYAFLNRQGLSIRRPTRKGQKLPNHLKEIRDDFVRSLQGRFSVFGTVADARWSRVVNMDETPVYFEPDVHTTIAPKGAKTVSARVCSTHNPRVSVCLDVTATGEKLPPFVIFKGVPGARVNAAINRVMPAKMFAHTVVGRPNNRSLA</sequence>
<protein>
    <recommendedName>
        <fullName evidence="3">HTH CENPB-type domain-containing protein</fullName>
    </recommendedName>
</protein>
<evidence type="ECO:0000313" key="1">
    <source>
        <dbReference type="EMBL" id="KAF0702431.1"/>
    </source>
</evidence>
<dbReference type="EMBL" id="VJMI01021143">
    <property type="protein sequence ID" value="KAF0702431.1"/>
    <property type="molecule type" value="Genomic_DNA"/>
</dbReference>
<dbReference type="GO" id="GO:0003677">
    <property type="term" value="F:DNA binding"/>
    <property type="evidence" value="ECO:0007669"/>
    <property type="project" value="TreeGrafter"/>
</dbReference>
<reference evidence="1 2" key="1">
    <citation type="submission" date="2019-06" db="EMBL/GenBank/DDBJ databases">
        <title>Genomics analysis of Aphanomyces spp. identifies a new class of oomycete effector associated with host adaptation.</title>
        <authorList>
            <person name="Gaulin E."/>
        </authorList>
    </citation>
    <scope>NUCLEOTIDE SEQUENCE [LARGE SCALE GENOMIC DNA]</scope>
    <source>
        <strain evidence="1 2">E</strain>
    </source>
</reference>
<dbReference type="GO" id="GO:0005634">
    <property type="term" value="C:nucleus"/>
    <property type="evidence" value="ECO:0007669"/>
    <property type="project" value="TreeGrafter"/>
</dbReference>